<protein>
    <recommendedName>
        <fullName evidence="3">Adenylate cyclase</fullName>
    </recommendedName>
</protein>
<reference evidence="2" key="1">
    <citation type="submission" date="2018-06" db="EMBL/GenBank/DDBJ databases">
        <authorList>
            <person name="Zhirakovskaya E."/>
        </authorList>
    </citation>
    <scope>NUCLEOTIDE SEQUENCE</scope>
</reference>
<name>A0A3B0TWI0_9ZZZZ</name>
<keyword evidence="1" id="KW-1133">Transmembrane helix</keyword>
<dbReference type="EMBL" id="UOEP01000014">
    <property type="protein sequence ID" value="VAW12944.1"/>
    <property type="molecule type" value="Genomic_DNA"/>
</dbReference>
<keyword evidence="1" id="KW-0472">Membrane</keyword>
<sequence>MIPKKDQIKRYLQKITASRYFEKSKISCDLLTYLVESTLKGQNPKEYTIGIELFGKKYERDSKQDSNIRVYIHNVRKRLSEYYGHEGRKDEIHFEIEKGKYRVNFISPKDKKHRGANYLVPFVISSVLLTALVIFMLANNRAAEKTWNKSVLWGGFNNGKETLLVLGDYFVFNGYLPTGSWGIFRDFNINSEKEFKILLSEKPGLAQTLSKSPLTYLSKMAVFCQNDIQRVFGYLGEDIEVKLSSDMQPDDLKFNNIIFIGNYKNMGIFESLITEMEFPYNIKSPYKDIILSQDPCSAEYQASSNDEAKVDYSLVLSFSGFNKNRFLFFLSSQDIGNISTVGIFTGKKSLGEFEEKYLRKKSPPDFKALYKVQGINKTDLSYELLRVD</sequence>
<evidence type="ECO:0000313" key="2">
    <source>
        <dbReference type="EMBL" id="VAW12944.1"/>
    </source>
</evidence>
<dbReference type="AlphaFoldDB" id="A0A3B0TWI0"/>
<evidence type="ECO:0000256" key="1">
    <source>
        <dbReference type="SAM" id="Phobius"/>
    </source>
</evidence>
<keyword evidence="1" id="KW-0812">Transmembrane</keyword>
<accession>A0A3B0TWI0</accession>
<feature type="transmembrane region" description="Helical" evidence="1">
    <location>
        <begin position="118"/>
        <end position="138"/>
    </location>
</feature>
<proteinExistence type="predicted"/>
<gene>
    <name evidence="2" type="ORF">MNBD_BACTEROID01-939</name>
</gene>
<evidence type="ECO:0008006" key="3">
    <source>
        <dbReference type="Google" id="ProtNLM"/>
    </source>
</evidence>
<organism evidence="2">
    <name type="scientific">hydrothermal vent metagenome</name>
    <dbReference type="NCBI Taxonomy" id="652676"/>
    <lineage>
        <taxon>unclassified sequences</taxon>
        <taxon>metagenomes</taxon>
        <taxon>ecological metagenomes</taxon>
    </lineage>
</organism>